<dbReference type="SMART" id="SM01381">
    <property type="entry name" value="7TM_GPCR_Srsx"/>
    <property type="match status" value="1"/>
</dbReference>
<dbReference type="EMBL" id="JAFHDT010000003">
    <property type="protein sequence ID" value="KAI7812022.1"/>
    <property type="molecule type" value="Genomic_DNA"/>
</dbReference>
<keyword evidence="8" id="KW-0807">Transducer</keyword>
<keyword evidence="13" id="KW-1185">Reference proteome</keyword>
<feature type="region of interest" description="Disordered" evidence="9">
    <location>
        <begin position="223"/>
        <end position="294"/>
    </location>
</feature>
<evidence type="ECO:0000256" key="10">
    <source>
        <dbReference type="SAM" id="Phobius"/>
    </source>
</evidence>
<feature type="compositionally biased region" description="Polar residues" evidence="9">
    <location>
        <begin position="276"/>
        <end position="290"/>
    </location>
</feature>
<feature type="transmembrane region" description="Helical" evidence="10">
    <location>
        <begin position="494"/>
        <end position="513"/>
    </location>
</feature>
<keyword evidence="6 10" id="KW-0472">Membrane</keyword>
<dbReference type="SUPFAM" id="SSF81321">
    <property type="entry name" value="Family A G protein-coupled receptor-like"/>
    <property type="match status" value="1"/>
</dbReference>
<feature type="domain" description="G-protein coupled receptors family 1 profile" evidence="11">
    <location>
        <begin position="41"/>
        <end position="550"/>
    </location>
</feature>
<evidence type="ECO:0000256" key="9">
    <source>
        <dbReference type="SAM" id="MobiDB-lite"/>
    </source>
</evidence>
<evidence type="ECO:0000256" key="6">
    <source>
        <dbReference type="ARBA" id="ARBA00023136"/>
    </source>
</evidence>
<accession>A0A9W8C9X1</accession>
<evidence type="ECO:0000259" key="11">
    <source>
        <dbReference type="PROSITE" id="PS50262"/>
    </source>
</evidence>
<dbReference type="AlphaFoldDB" id="A0A9W8C9X1"/>
<dbReference type="GO" id="GO:0071881">
    <property type="term" value="P:adenylate cyclase-inhibiting adrenergic receptor signaling pathway"/>
    <property type="evidence" value="ECO:0007669"/>
    <property type="project" value="UniProtKB-ARBA"/>
</dbReference>
<evidence type="ECO:0000256" key="7">
    <source>
        <dbReference type="ARBA" id="ARBA00023170"/>
    </source>
</evidence>
<proteinExistence type="predicted"/>
<evidence type="ECO:0000256" key="3">
    <source>
        <dbReference type="ARBA" id="ARBA00022692"/>
    </source>
</evidence>
<feature type="transmembrane region" description="Helical" evidence="10">
    <location>
        <begin position="94"/>
        <end position="120"/>
    </location>
</feature>
<evidence type="ECO:0000256" key="8">
    <source>
        <dbReference type="ARBA" id="ARBA00023224"/>
    </source>
</evidence>
<evidence type="ECO:0000313" key="12">
    <source>
        <dbReference type="EMBL" id="KAI7812022.1"/>
    </source>
</evidence>
<feature type="transmembrane region" description="Helical" evidence="10">
    <location>
        <begin position="141"/>
        <end position="163"/>
    </location>
</feature>
<feature type="transmembrane region" description="Helical" evidence="10">
    <location>
        <begin position="533"/>
        <end position="553"/>
    </location>
</feature>
<feature type="compositionally biased region" description="Basic and acidic residues" evidence="9">
    <location>
        <begin position="229"/>
        <end position="275"/>
    </location>
</feature>
<organism evidence="12 13">
    <name type="scientific">Triplophysa rosa</name>
    <name type="common">Cave loach</name>
    <dbReference type="NCBI Taxonomy" id="992332"/>
    <lineage>
        <taxon>Eukaryota</taxon>
        <taxon>Metazoa</taxon>
        <taxon>Chordata</taxon>
        <taxon>Craniata</taxon>
        <taxon>Vertebrata</taxon>
        <taxon>Euteleostomi</taxon>
        <taxon>Actinopterygii</taxon>
        <taxon>Neopterygii</taxon>
        <taxon>Teleostei</taxon>
        <taxon>Ostariophysi</taxon>
        <taxon>Cypriniformes</taxon>
        <taxon>Nemacheilidae</taxon>
        <taxon>Triplophysa</taxon>
    </lineage>
</organism>
<keyword evidence="3 10" id="KW-0812">Transmembrane</keyword>
<sequence>NSNFTGFWGQVNNTSQDTLEVAFAVANGLVLLVTLHIGILANFFVTWAVYRQKSLQTSNNALLVNLAVIDILRCVVDCPLLLTIVLSVRNARDFGIVFCSAQIASFSLICCVQLFTLACISAERYQAVARPFKNAERRKRITVSIILTWVVPISISVLCVIFAKDSPVYVRCRGLRVESLDSYDTFGFYILTPVWCVCLTVIVGFYARIFLLVRAHSRKIFDQGSCPPPDKKEDKKKQKDEEIKTNSKIEQEKPVDLNNDLKPHEKEPGEMKAENSHTGSPATETTNDPSDMNKLDCEFEKSKETKVTFIDEHPNEASKIIDLEDLANLHSRQENAAEMSPTNGKDDAISFKNTDGDVSGTSTNEESDIKSNNHKNTAAETSLSNAEGDADPNGQPDTIAKTPSPTHEEGDTADTPDHQNPPIESSQSSPNEGAVDPNAPQETAETSPASNADAQIVTAPQQEDMAGAVCMMPSLAQRERGNAKKESKLAKRSGYIIFTFLIFWIPLIATVVLNQFLYQNNNHTADVSQQLEIFTVSVVCMTSFTNPIIYAAVNPQFRTEFYNLKTKWKAFFTSS</sequence>
<keyword evidence="4 10" id="KW-1133">Transmembrane helix</keyword>
<dbReference type="CDD" id="cd00637">
    <property type="entry name" value="7tm_classA_rhodopsin-like"/>
    <property type="match status" value="1"/>
</dbReference>
<name>A0A9W8C9X1_TRIRA</name>
<evidence type="ECO:0000256" key="5">
    <source>
        <dbReference type="ARBA" id="ARBA00023040"/>
    </source>
</evidence>
<keyword evidence="5" id="KW-0297">G-protein coupled receptor</keyword>
<dbReference type="PRINTS" id="PR00237">
    <property type="entry name" value="GPCRRHODOPSN"/>
</dbReference>
<evidence type="ECO:0000256" key="2">
    <source>
        <dbReference type="ARBA" id="ARBA00022475"/>
    </source>
</evidence>
<comment type="subcellular location">
    <subcellularLocation>
        <location evidence="1">Cell membrane</location>
        <topology evidence="1">Multi-pass membrane protein</topology>
    </subcellularLocation>
</comment>
<dbReference type="PROSITE" id="PS50262">
    <property type="entry name" value="G_PROTEIN_RECEP_F1_2"/>
    <property type="match status" value="1"/>
</dbReference>
<feature type="transmembrane region" description="Helical" evidence="10">
    <location>
        <begin position="186"/>
        <end position="211"/>
    </location>
</feature>
<feature type="transmembrane region" description="Helical" evidence="10">
    <location>
        <begin position="21"/>
        <end position="50"/>
    </location>
</feature>
<dbReference type="Pfam" id="PF00001">
    <property type="entry name" value="7tm_1"/>
    <property type="match status" value="1"/>
</dbReference>
<keyword evidence="2" id="KW-1003">Cell membrane</keyword>
<reference evidence="12" key="1">
    <citation type="submission" date="2021-02" db="EMBL/GenBank/DDBJ databases">
        <title>Comparative genomics reveals that relaxation of natural selection precedes convergent phenotypic evolution of cavefish.</title>
        <authorList>
            <person name="Peng Z."/>
        </authorList>
    </citation>
    <scope>NUCLEOTIDE SEQUENCE</scope>
    <source>
        <tissue evidence="12">Muscle</tissue>
    </source>
</reference>
<gene>
    <name evidence="12" type="ORF">IRJ41_022296</name>
</gene>
<dbReference type="Gene3D" id="1.20.1070.10">
    <property type="entry name" value="Rhodopsin 7-helix transmembrane proteins"/>
    <property type="match status" value="2"/>
</dbReference>
<dbReference type="PANTHER" id="PTHR24248">
    <property type="entry name" value="ADRENERGIC RECEPTOR-RELATED G-PROTEIN COUPLED RECEPTOR"/>
    <property type="match status" value="1"/>
</dbReference>
<feature type="compositionally biased region" description="Polar residues" evidence="9">
    <location>
        <begin position="374"/>
        <end position="385"/>
    </location>
</feature>
<feature type="compositionally biased region" description="Polar residues" evidence="9">
    <location>
        <begin position="422"/>
        <end position="431"/>
    </location>
</feature>
<feature type="transmembrane region" description="Helical" evidence="10">
    <location>
        <begin position="62"/>
        <end position="88"/>
    </location>
</feature>
<dbReference type="InterPro" id="IPR000276">
    <property type="entry name" value="GPCR_Rhodpsn"/>
</dbReference>
<feature type="region of interest" description="Disordered" evidence="9">
    <location>
        <begin position="331"/>
        <end position="452"/>
    </location>
</feature>
<evidence type="ECO:0000256" key="1">
    <source>
        <dbReference type="ARBA" id="ARBA00004651"/>
    </source>
</evidence>
<dbReference type="GO" id="GO:0005886">
    <property type="term" value="C:plasma membrane"/>
    <property type="evidence" value="ECO:0007669"/>
    <property type="project" value="UniProtKB-SubCell"/>
</dbReference>
<evidence type="ECO:0000313" key="13">
    <source>
        <dbReference type="Proteomes" id="UP001059041"/>
    </source>
</evidence>
<feature type="compositionally biased region" description="Polar residues" evidence="9">
    <location>
        <begin position="440"/>
        <end position="452"/>
    </location>
</feature>
<keyword evidence="7 12" id="KW-0675">Receptor</keyword>
<dbReference type="InterPro" id="IPR017452">
    <property type="entry name" value="GPCR_Rhodpsn_7TM"/>
</dbReference>
<dbReference type="GO" id="GO:0004938">
    <property type="term" value="F:alpha2-adrenergic receptor activity"/>
    <property type="evidence" value="ECO:0007669"/>
    <property type="project" value="UniProtKB-ARBA"/>
</dbReference>
<evidence type="ECO:0000256" key="4">
    <source>
        <dbReference type="ARBA" id="ARBA00022989"/>
    </source>
</evidence>
<protein>
    <submittedName>
        <fullName evidence="12">5-hydroxytryptamine receptor 2A-like</fullName>
    </submittedName>
</protein>
<comment type="caution">
    <text evidence="12">The sequence shown here is derived from an EMBL/GenBank/DDBJ whole genome shotgun (WGS) entry which is preliminary data.</text>
</comment>
<feature type="non-terminal residue" evidence="12">
    <location>
        <position position="575"/>
    </location>
</feature>
<dbReference type="Proteomes" id="UP001059041">
    <property type="component" value="Linkage Group LG3"/>
</dbReference>